<dbReference type="InterPro" id="IPR039422">
    <property type="entry name" value="MarR/SlyA-like"/>
</dbReference>
<dbReference type="GO" id="GO:0006950">
    <property type="term" value="P:response to stress"/>
    <property type="evidence" value="ECO:0007669"/>
    <property type="project" value="TreeGrafter"/>
</dbReference>
<feature type="domain" description="HTH marR-type" evidence="1">
    <location>
        <begin position="5"/>
        <end position="137"/>
    </location>
</feature>
<dbReference type="GO" id="GO:0003700">
    <property type="term" value="F:DNA-binding transcription factor activity"/>
    <property type="evidence" value="ECO:0007669"/>
    <property type="project" value="InterPro"/>
</dbReference>
<dbReference type="EMBL" id="BOMY01000002">
    <property type="protein sequence ID" value="GIF17825.1"/>
    <property type="molecule type" value="Genomic_DNA"/>
</dbReference>
<dbReference type="RefSeq" id="WP_203798295.1">
    <property type="nucleotide sequence ID" value="NZ_BOMY01000002.1"/>
</dbReference>
<dbReference type="SMART" id="SM00347">
    <property type="entry name" value="HTH_MARR"/>
    <property type="match status" value="1"/>
</dbReference>
<dbReference type="InterPro" id="IPR036390">
    <property type="entry name" value="WH_DNA-bd_sf"/>
</dbReference>
<proteinExistence type="predicted"/>
<dbReference type="SUPFAM" id="SSF46785">
    <property type="entry name" value="Winged helix' DNA-binding domain"/>
    <property type="match status" value="1"/>
</dbReference>
<dbReference type="InterPro" id="IPR036388">
    <property type="entry name" value="WH-like_DNA-bd_sf"/>
</dbReference>
<dbReference type="AlphaFoldDB" id="A0A919TQW4"/>
<keyword evidence="3" id="KW-1185">Reference proteome</keyword>
<reference evidence="2" key="1">
    <citation type="submission" date="2021-01" db="EMBL/GenBank/DDBJ databases">
        <title>Whole genome shotgun sequence of Actinoplanes tereljensis NBRC 105297.</title>
        <authorList>
            <person name="Komaki H."/>
            <person name="Tamura T."/>
        </authorList>
    </citation>
    <scope>NUCLEOTIDE SEQUENCE</scope>
    <source>
        <strain evidence="2">NBRC 105297</strain>
    </source>
</reference>
<comment type="caution">
    <text evidence="2">The sequence shown here is derived from an EMBL/GenBank/DDBJ whole genome shotgun (WGS) entry which is preliminary data.</text>
</comment>
<dbReference type="PANTHER" id="PTHR33164:SF43">
    <property type="entry name" value="HTH-TYPE TRANSCRIPTIONAL REPRESSOR YETL"/>
    <property type="match status" value="1"/>
</dbReference>
<dbReference type="PROSITE" id="PS50995">
    <property type="entry name" value="HTH_MARR_2"/>
    <property type="match status" value="1"/>
</dbReference>
<evidence type="ECO:0000259" key="1">
    <source>
        <dbReference type="PROSITE" id="PS50995"/>
    </source>
</evidence>
<name>A0A919TQW4_9ACTN</name>
<dbReference type="Gene3D" id="1.10.10.10">
    <property type="entry name" value="Winged helix-like DNA-binding domain superfamily/Winged helix DNA-binding domain"/>
    <property type="match status" value="1"/>
</dbReference>
<dbReference type="InterPro" id="IPR000835">
    <property type="entry name" value="HTH_MarR-typ"/>
</dbReference>
<sequence>MIDAGPSLLYLVKQVELAVRARLEELVRPTGITALQYTALTVLERHDGISAAQLARGSFVTAQSMADMVRALETRGLIERRRNPANRRELLLHLTAAGRELLAACAEPVRELEARMIRDLDPAELRRALTTAREALI</sequence>
<dbReference type="Proteomes" id="UP000623608">
    <property type="component" value="Unassembled WGS sequence"/>
</dbReference>
<evidence type="ECO:0000313" key="3">
    <source>
        <dbReference type="Proteomes" id="UP000623608"/>
    </source>
</evidence>
<evidence type="ECO:0000313" key="2">
    <source>
        <dbReference type="EMBL" id="GIF17825.1"/>
    </source>
</evidence>
<accession>A0A919TQW4</accession>
<organism evidence="2 3">
    <name type="scientific">Paractinoplanes tereljensis</name>
    <dbReference type="NCBI Taxonomy" id="571912"/>
    <lineage>
        <taxon>Bacteria</taxon>
        <taxon>Bacillati</taxon>
        <taxon>Actinomycetota</taxon>
        <taxon>Actinomycetes</taxon>
        <taxon>Micromonosporales</taxon>
        <taxon>Micromonosporaceae</taxon>
        <taxon>Paractinoplanes</taxon>
    </lineage>
</organism>
<dbReference type="PANTHER" id="PTHR33164">
    <property type="entry name" value="TRANSCRIPTIONAL REGULATOR, MARR FAMILY"/>
    <property type="match status" value="1"/>
</dbReference>
<dbReference type="Pfam" id="PF01047">
    <property type="entry name" value="MarR"/>
    <property type="match status" value="1"/>
</dbReference>
<gene>
    <name evidence="2" type="ORF">Ate02nite_05550</name>
</gene>
<protein>
    <submittedName>
        <fullName evidence="2">MarR family transcriptional regulator</fullName>
    </submittedName>
</protein>